<evidence type="ECO:0000313" key="3">
    <source>
        <dbReference type="Proteomes" id="UP000012128"/>
    </source>
</evidence>
<protein>
    <submittedName>
        <fullName evidence="2">Uncharacterized protein</fullName>
    </submittedName>
</protein>
<dbReference type="EMBL" id="AFLW02000045">
    <property type="protein sequence ID" value="EMM83670.1"/>
    <property type="molecule type" value="Genomic_DNA"/>
</dbReference>
<evidence type="ECO:0000256" key="1">
    <source>
        <dbReference type="SAM" id="Phobius"/>
    </source>
</evidence>
<feature type="transmembrane region" description="Helical" evidence="1">
    <location>
        <begin position="6"/>
        <end position="23"/>
    </location>
</feature>
<comment type="caution">
    <text evidence="2">The sequence shown here is derived from an EMBL/GenBank/DDBJ whole genome shotgun (WGS) entry which is preliminary data.</text>
</comment>
<dbReference type="AlphaFoldDB" id="M6GFY9"/>
<name>M6GFY9_LEPIR</name>
<sequence>MQGSVLDLAVPFFLILIGFEVLYSKIVGKKFIDGTIR</sequence>
<accession>M6GFY9</accession>
<reference evidence="2 3" key="1">
    <citation type="submission" date="2013-01" db="EMBL/GenBank/DDBJ databases">
        <authorList>
            <person name="Harkins D.M."/>
            <person name="Durkin A.S."/>
            <person name="Brinkac L.M."/>
            <person name="Haft D.H."/>
            <person name="Selengut J.D."/>
            <person name="Sanka R."/>
            <person name="DePew J."/>
            <person name="Purushe J."/>
            <person name="Hospenthal D.R."/>
            <person name="Murray C.K."/>
            <person name="Pimentel G."/>
            <person name="Wasfy M."/>
            <person name="Parker T."/>
            <person name="Miller R.S."/>
            <person name="Vinetz J.M."/>
            <person name="Sutton G.G."/>
            <person name="Nierman W.C."/>
            <person name="Fouts D.E."/>
        </authorList>
    </citation>
    <scope>NUCLEOTIDE SEQUENCE [LARGE SCALE GENOMIC DNA]</scope>
    <source>
        <strain evidence="2 3">2006001854</strain>
    </source>
</reference>
<organism evidence="2 3">
    <name type="scientific">Leptospira interrogans str. 2006001854</name>
    <dbReference type="NCBI Taxonomy" id="1001590"/>
    <lineage>
        <taxon>Bacteria</taxon>
        <taxon>Pseudomonadati</taxon>
        <taxon>Spirochaetota</taxon>
        <taxon>Spirochaetia</taxon>
        <taxon>Leptospirales</taxon>
        <taxon>Leptospiraceae</taxon>
        <taxon>Leptospira</taxon>
    </lineage>
</organism>
<keyword evidence="1" id="KW-0472">Membrane</keyword>
<keyword evidence="1" id="KW-0812">Transmembrane</keyword>
<gene>
    <name evidence="2" type="ORF">LEP1GSC037_4173</name>
</gene>
<proteinExistence type="predicted"/>
<evidence type="ECO:0000313" key="2">
    <source>
        <dbReference type="EMBL" id="EMM83670.1"/>
    </source>
</evidence>
<keyword evidence="1" id="KW-1133">Transmembrane helix</keyword>
<dbReference type="Proteomes" id="UP000012128">
    <property type="component" value="Unassembled WGS sequence"/>
</dbReference>